<name>A0A2V5KAM8_9BACL</name>
<keyword evidence="6 8" id="KW-0472">Membrane</keyword>
<dbReference type="InterPro" id="IPR000537">
    <property type="entry name" value="UbiA_prenyltransferase"/>
</dbReference>
<comment type="caution">
    <text evidence="9">The sequence shown here is derived from an EMBL/GenBank/DDBJ whole genome shotgun (WGS) entry which is preliminary data.</text>
</comment>
<keyword evidence="4 8" id="KW-1133">Transmembrane helix</keyword>
<dbReference type="NCBIfam" id="TIGR01473">
    <property type="entry name" value="cyoE_ctaB"/>
    <property type="match status" value="1"/>
</dbReference>
<comment type="function">
    <text evidence="8">Converts heme B (protoheme IX) to heme O by substitution of the vinyl group on carbon 2 of heme B porphyrin ring with a hydroxyethyl farnesyl side group.</text>
</comment>
<evidence type="ECO:0000256" key="4">
    <source>
        <dbReference type="ARBA" id="ARBA00022989"/>
    </source>
</evidence>
<dbReference type="EMBL" id="QJVJ01000003">
    <property type="protein sequence ID" value="PYI55962.1"/>
    <property type="molecule type" value="Genomic_DNA"/>
</dbReference>
<keyword evidence="5 8" id="KW-0350">Heme biosynthesis</keyword>
<evidence type="ECO:0000256" key="5">
    <source>
        <dbReference type="ARBA" id="ARBA00023133"/>
    </source>
</evidence>
<evidence type="ECO:0000256" key="1">
    <source>
        <dbReference type="ARBA" id="ARBA00004141"/>
    </source>
</evidence>
<dbReference type="UniPathway" id="UPA00834">
    <property type="reaction ID" value="UER00712"/>
</dbReference>
<evidence type="ECO:0000256" key="3">
    <source>
        <dbReference type="ARBA" id="ARBA00022692"/>
    </source>
</evidence>
<organism evidence="9 10">
    <name type="scientific">Paenibacillus flagellatus</name>
    <dbReference type="NCBI Taxonomy" id="2211139"/>
    <lineage>
        <taxon>Bacteria</taxon>
        <taxon>Bacillati</taxon>
        <taxon>Bacillota</taxon>
        <taxon>Bacilli</taxon>
        <taxon>Bacillales</taxon>
        <taxon>Paenibacillaceae</taxon>
        <taxon>Paenibacillus</taxon>
    </lineage>
</organism>
<comment type="catalytic activity">
    <reaction evidence="7 8">
        <text>heme b + (2E,6E)-farnesyl diphosphate + H2O = Fe(II)-heme o + diphosphate</text>
        <dbReference type="Rhea" id="RHEA:28070"/>
        <dbReference type="ChEBI" id="CHEBI:15377"/>
        <dbReference type="ChEBI" id="CHEBI:33019"/>
        <dbReference type="ChEBI" id="CHEBI:60344"/>
        <dbReference type="ChEBI" id="CHEBI:60530"/>
        <dbReference type="ChEBI" id="CHEBI:175763"/>
        <dbReference type="EC" id="2.5.1.141"/>
    </reaction>
</comment>
<comment type="subunit">
    <text evidence="8">Interacts with CtaA.</text>
</comment>
<comment type="similarity">
    <text evidence="8">Belongs to the UbiA prenyltransferase family. Protoheme IX farnesyltransferase subfamily.</text>
</comment>
<keyword evidence="10" id="KW-1185">Reference proteome</keyword>
<accession>A0A2V5KAM8</accession>
<dbReference type="GO" id="GO:0005886">
    <property type="term" value="C:plasma membrane"/>
    <property type="evidence" value="ECO:0007669"/>
    <property type="project" value="UniProtKB-SubCell"/>
</dbReference>
<dbReference type="InterPro" id="IPR006369">
    <property type="entry name" value="Protohaem_IX_farnesylTrfase"/>
</dbReference>
<dbReference type="PANTHER" id="PTHR43448">
    <property type="entry name" value="PROTOHEME IX FARNESYLTRANSFERASE, MITOCHONDRIAL"/>
    <property type="match status" value="1"/>
</dbReference>
<evidence type="ECO:0000256" key="8">
    <source>
        <dbReference type="HAMAP-Rule" id="MF_00154"/>
    </source>
</evidence>
<dbReference type="OrthoDB" id="9814417at2"/>
<feature type="transmembrane region" description="Helical" evidence="8">
    <location>
        <begin position="286"/>
        <end position="306"/>
    </location>
</feature>
<evidence type="ECO:0000256" key="2">
    <source>
        <dbReference type="ARBA" id="ARBA00022679"/>
    </source>
</evidence>
<feature type="transmembrane region" description="Helical" evidence="8">
    <location>
        <begin position="59"/>
        <end position="81"/>
    </location>
</feature>
<feature type="transmembrane region" description="Helical" evidence="8">
    <location>
        <begin position="230"/>
        <end position="247"/>
    </location>
</feature>
<evidence type="ECO:0000256" key="7">
    <source>
        <dbReference type="ARBA" id="ARBA00047690"/>
    </source>
</evidence>
<feature type="transmembrane region" description="Helical" evidence="8">
    <location>
        <begin position="102"/>
        <end position="125"/>
    </location>
</feature>
<dbReference type="EC" id="2.5.1.141" evidence="8"/>
<keyword evidence="2 8" id="KW-0808">Transferase</keyword>
<keyword evidence="3 8" id="KW-0812">Transmembrane</keyword>
<evidence type="ECO:0000313" key="9">
    <source>
        <dbReference type="EMBL" id="PYI55962.1"/>
    </source>
</evidence>
<gene>
    <name evidence="9" type="primary">cyoE</name>
    <name evidence="8" type="synonym">ctaB</name>
    <name evidence="9" type="ORF">DLM86_07705</name>
</gene>
<keyword evidence="8" id="KW-1003">Cell membrane</keyword>
<dbReference type="PANTHER" id="PTHR43448:SF2">
    <property type="entry name" value="PROTOHEME IX FARNESYLTRANSFERASE, MITOCHONDRIAL"/>
    <property type="match status" value="1"/>
</dbReference>
<dbReference type="AlphaFoldDB" id="A0A2V5KAM8"/>
<proteinExistence type="inferred from homology"/>
<sequence>MNKYESANDDENTASRSASVPSRWSDWKTVVKPGILMSNLFAAVAGGFLATGRPFGFPAFVYMLVGTALIVAAASMTNNVLDRHRDTRMARTRSRALPSGRLSPRIVAGAAAAAAGSGLLLLYVLVNPLCMLLGIVGLFVYDVVYTLWLKPRSTWSTSVGGVAGAMPPMIGYCSVSGELDAGAWLLFLLMFAWQPPHFWALGILKREEYRAAGYPLLPVVKGVRRTKLQMLPYAAALLPIPGLLYRFGYGGPFFTAFATGLLLVWFVMCVRGLTAKDEARWAKGTFRFSLYALTLSFAAIIAESALSGTAPL</sequence>
<reference evidence="9 10" key="1">
    <citation type="submission" date="2018-05" db="EMBL/GenBank/DDBJ databases">
        <title>Paenibacillus flagellatus sp. nov., isolated from selenium mineral soil.</title>
        <authorList>
            <person name="Dai X."/>
        </authorList>
    </citation>
    <scope>NUCLEOTIDE SEQUENCE [LARGE SCALE GENOMIC DNA]</scope>
    <source>
        <strain evidence="9 10">DXL2</strain>
    </source>
</reference>
<dbReference type="InterPro" id="IPR044878">
    <property type="entry name" value="UbiA_sf"/>
</dbReference>
<feature type="transmembrane region" description="Helical" evidence="8">
    <location>
        <begin position="183"/>
        <end position="204"/>
    </location>
</feature>
<protein>
    <recommendedName>
        <fullName evidence="8">Protoheme IX farnesyltransferase</fullName>
        <ecNumber evidence="8">2.5.1.141</ecNumber>
    </recommendedName>
    <alternativeName>
        <fullName evidence="8">Heme B farnesyltransferase</fullName>
    </alternativeName>
    <alternativeName>
        <fullName evidence="8">Heme O synthase</fullName>
    </alternativeName>
</protein>
<feature type="transmembrane region" description="Helical" evidence="8">
    <location>
        <begin position="131"/>
        <end position="148"/>
    </location>
</feature>
<dbReference type="Proteomes" id="UP000247476">
    <property type="component" value="Unassembled WGS sequence"/>
</dbReference>
<dbReference type="Gene3D" id="1.10.357.140">
    <property type="entry name" value="UbiA prenyltransferase"/>
    <property type="match status" value="1"/>
</dbReference>
<comment type="miscellaneous">
    <text evidence="8">Carbon 2 of the heme B porphyrin ring is defined according to the Fischer nomenclature.</text>
</comment>
<comment type="subcellular location">
    <subcellularLocation>
        <location evidence="8">Cell membrane</location>
        <topology evidence="8">Multi-pass membrane protein</topology>
    </subcellularLocation>
    <subcellularLocation>
        <location evidence="1">Membrane</location>
        <topology evidence="1">Multi-pass membrane protein</topology>
    </subcellularLocation>
</comment>
<dbReference type="HAMAP" id="MF_00154">
    <property type="entry name" value="CyoE_CtaB"/>
    <property type="match status" value="1"/>
</dbReference>
<evidence type="ECO:0000313" key="10">
    <source>
        <dbReference type="Proteomes" id="UP000247476"/>
    </source>
</evidence>
<evidence type="ECO:0000256" key="6">
    <source>
        <dbReference type="ARBA" id="ARBA00023136"/>
    </source>
</evidence>
<dbReference type="GO" id="GO:0048034">
    <property type="term" value="P:heme O biosynthetic process"/>
    <property type="evidence" value="ECO:0007669"/>
    <property type="project" value="UniProtKB-UniRule"/>
</dbReference>
<comment type="pathway">
    <text evidence="8">Porphyrin-containing compound metabolism; heme O biosynthesis; heme O from protoheme: step 1/1.</text>
</comment>
<dbReference type="CDD" id="cd13957">
    <property type="entry name" value="PT_UbiA_Cox10"/>
    <property type="match status" value="1"/>
</dbReference>
<dbReference type="GO" id="GO:0008495">
    <property type="term" value="F:protoheme IX farnesyltransferase activity"/>
    <property type="evidence" value="ECO:0007669"/>
    <property type="project" value="UniProtKB-UniRule"/>
</dbReference>
<feature type="transmembrane region" description="Helical" evidence="8">
    <location>
        <begin position="253"/>
        <end position="274"/>
    </location>
</feature>
<dbReference type="Pfam" id="PF01040">
    <property type="entry name" value="UbiA"/>
    <property type="match status" value="1"/>
</dbReference>
<feature type="transmembrane region" description="Helical" evidence="8">
    <location>
        <begin position="33"/>
        <end position="53"/>
    </location>
</feature>
<feature type="transmembrane region" description="Helical" evidence="8">
    <location>
        <begin position="155"/>
        <end position="177"/>
    </location>
</feature>